<dbReference type="EMBL" id="AZRL01000003">
    <property type="protein sequence ID" value="PNR98076.1"/>
    <property type="molecule type" value="Genomic_DNA"/>
</dbReference>
<protein>
    <submittedName>
        <fullName evidence="11">Transposase IS605</fullName>
    </submittedName>
</protein>
<sequence>MLKTYKFRIYPTNEQIEKFSQHFGHTRFVYNLFLEFANKAYKNTKTYTNYYMWAKVLTVLKKTEKYQWLNDVNSQSLQQSIKDLETGYKRFFKKQAKHPKFKKKSSRQSFRVPQHIQLYENEGNDKYGILFVPKFKEGIKVRVHRKIDPNAKIKNCTFVKTPTDKYFVSITFEVEGSYPERDIDYENSIGMDMGLKDFVVLSDGTKYPALKVLSKYERRLKHAYKIFSSKEQGSQNWDKAKLEVARIHEKIKNTREDFLHKLTKEISENQADLFVVETLNIRGMLKNYHLAKSISDSGWYQFKTFLKYKAERLGKKVIEIGMFEPSSKTCSVCGYKNGGLKLSDREWICPECGTVHDRDINAAVNIRKFGLKQAFATQPYGR</sequence>
<evidence type="ECO:0000313" key="12">
    <source>
        <dbReference type="Proteomes" id="UP000236434"/>
    </source>
</evidence>
<dbReference type="Pfam" id="PF12323">
    <property type="entry name" value="HTH_OrfB_IS605"/>
    <property type="match status" value="1"/>
</dbReference>
<dbReference type="Pfam" id="PF01385">
    <property type="entry name" value="OrfB_IS605"/>
    <property type="match status" value="1"/>
</dbReference>
<evidence type="ECO:0000256" key="2">
    <source>
        <dbReference type="ARBA" id="ARBA00011044"/>
    </source>
</evidence>
<accession>A0A2K1P5Q2</accession>
<gene>
    <name evidence="11" type="ORF">X929_01595</name>
</gene>
<dbReference type="NCBIfam" id="NF040570">
    <property type="entry name" value="guided_TnpB"/>
    <property type="match status" value="1"/>
</dbReference>
<evidence type="ECO:0000256" key="4">
    <source>
        <dbReference type="ARBA" id="ARBA00022723"/>
    </source>
</evidence>
<evidence type="ECO:0000259" key="9">
    <source>
        <dbReference type="Pfam" id="PF07282"/>
    </source>
</evidence>
<dbReference type="GO" id="GO:0006310">
    <property type="term" value="P:DNA recombination"/>
    <property type="evidence" value="ECO:0007669"/>
    <property type="project" value="UniProtKB-KW"/>
</dbReference>
<keyword evidence="7" id="KW-0233">DNA recombination</keyword>
<dbReference type="NCBIfam" id="TIGR01766">
    <property type="entry name" value="IS200/IS605 family accessory protein TnpB-like domain"/>
    <property type="match status" value="1"/>
</dbReference>
<dbReference type="Proteomes" id="UP000236434">
    <property type="component" value="Unassembled WGS sequence"/>
</dbReference>
<evidence type="ECO:0000259" key="10">
    <source>
        <dbReference type="Pfam" id="PF12323"/>
    </source>
</evidence>
<evidence type="ECO:0000256" key="5">
    <source>
        <dbReference type="ARBA" id="ARBA00022833"/>
    </source>
</evidence>
<dbReference type="GO" id="GO:0032196">
    <property type="term" value="P:transposition"/>
    <property type="evidence" value="ECO:0007669"/>
    <property type="project" value="UniProtKB-KW"/>
</dbReference>
<feature type="domain" description="Transposase putative helix-turn-helix" evidence="10">
    <location>
        <begin position="1"/>
        <end position="45"/>
    </location>
</feature>
<dbReference type="PANTHER" id="PTHR30405:SF25">
    <property type="entry name" value="RNA-GUIDED DNA ENDONUCLEASE INSQ-RELATED"/>
    <property type="match status" value="1"/>
</dbReference>
<keyword evidence="6" id="KW-0238">DNA-binding</keyword>
<dbReference type="InterPro" id="IPR010095">
    <property type="entry name" value="Cas12f1-like_TNB"/>
</dbReference>
<evidence type="ECO:0000256" key="3">
    <source>
        <dbReference type="ARBA" id="ARBA00022578"/>
    </source>
</evidence>
<dbReference type="PANTHER" id="PTHR30405">
    <property type="entry name" value="TRANSPOSASE"/>
    <property type="match status" value="1"/>
</dbReference>
<evidence type="ECO:0000259" key="8">
    <source>
        <dbReference type="Pfam" id="PF01385"/>
    </source>
</evidence>
<dbReference type="InterPro" id="IPR001959">
    <property type="entry name" value="Transposase"/>
</dbReference>
<dbReference type="RefSeq" id="WP_103066293.1">
    <property type="nucleotide sequence ID" value="NZ_AZRL01000003.1"/>
</dbReference>
<proteinExistence type="inferred from homology"/>
<evidence type="ECO:0000256" key="6">
    <source>
        <dbReference type="ARBA" id="ARBA00023125"/>
    </source>
</evidence>
<keyword evidence="3" id="KW-0815">Transposition</keyword>
<organism evidence="11 12">
    <name type="scientific">Petrotoga olearia DSM 13574</name>
    <dbReference type="NCBI Taxonomy" id="1122955"/>
    <lineage>
        <taxon>Bacteria</taxon>
        <taxon>Thermotogati</taxon>
        <taxon>Thermotogota</taxon>
        <taxon>Thermotogae</taxon>
        <taxon>Petrotogales</taxon>
        <taxon>Petrotogaceae</taxon>
        <taxon>Petrotoga</taxon>
    </lineage>
</organism>
<comment type="similarity">
    <text evidence="2">In the N-terminal section; belongs to the transposase 2 family.</text>
</comment>
<comment type="caution">
    <text evidence="11">The sequence shown here is derived from an EMBL/GenBank/DDBJ whole genome shotgun (WGS) entry which is preliminary data.</text>
</comment>
<evidence type="ECO:0000256" key="1">
    <source>
        <dbReference type="ARBA" id="ARBA00008761"/>
    </source>
</evidence>
<keyword evidence="5" id="KW-0862">Zinc</keyword>
<dbReference type="InterPro" id="IPR051399">
    <property type="entry name" value="RNA-guided_DNA_endo/Transpos"/>
</dbReference>
<dbReference type="OrthoDB" id="48565at2"/>
<dbReference type="GO" id="GO:0003677">
    <property type="term" value="F:DNA binding"/>
    <property type="evidence" value="ECO:0007669"/>
    <property type="project" value="UniProtKB-KW"/>
</dbReference>
<dbReference type="Pfam" id="PF07282">
    <property type="entry name" value="Cas12f1-like_TNB"/>
    <property type="match status" value="1"/>
</dbReference>
<feature type="domain" description="Cas12f1-like TNB" evidence="9">
    <location>
        <begin position="299"/>
        <end position="366"/>
    </location>
</feature>
<name>A0A2K1P5Q2_9BACT</name>
<comment type="similarity">
    <text evidence="1">In the C-terminal section; belongs to the transposase 35 family.</text>
</comment>
<dbReference type="AlphaFoldDB" id="A0A2K1P5Q2"/>
<reference evidence="11 12" key="1">
    <citation type="submission" date="2013-12" db="EMBL/GenBank/DDBJ databases">
        <title>Comparative genomics of Petrotoga isolates.</title>
        <authorList>
            <person name="Nesbo C.L."/>
            <person name="Charchuk R."/>
            <person name="Chow K."/>
        </authorList>
    </citation>
    <scope>NUCLEOTIDE SEQUENCE [LARGE SCALE GENOMIC DNA]</scope>
    <source>
        <strain evidence="11 12">DSM 13574</strain>
    </source>
</reference>
<dbReference type="InterPro" id="IPR021027">
    <property type="entry name" value="Transposase_put_HTH"/>
</dbReference>
<dbReference type="GO" id="GO:0046872">
    <property type="term" value="F:metal ion binding"/>
    <property type="evidence" value="ECO:0007669"/>
    <property type="project" value="UniProtKB-KW"/>
</dbReference>
<feature type="domain" description="Probable transposase IS891/IS1136/IS1341" evidence="8">
    <location>
        <begin position="179"/>
        <end position="287"/>
    </location>
</feature>
<evidence type="ECO:0000256" key="7">
    <source>
        <dbReference type="ARBA" id="ARBA00023172"/>
    </source>
</evidence>
<keyword evidence="4" id="KW-0479">Metal-binding</keyword>
<evidence type="ECO:0000313" key="11">
    <source>
        <dbReference type="EMBL" id="PNR98076.1"/>
    </source>
</evidence>